<name>A0ABS4D5P6_9CHLR</name>
<evidence type="ECO:0008006" key="3">
    <source>
        <dbReference type="Google" id="ProtNLM"/>
    </source>
</evidence>
<reference evidence="1 2" key="1">
    <citation type="submission" date="2021-03" db="EMBL/GenBank/DDBJ databases">
        <authorList>
            <person name="Grouzdev D.S."/>
        </authorList>
    </citation>
    <scope>NUCLEOTIDE SEQUENCE [LARGE SCALE GENOMIC DNA]</scope>
    <source>
        <strain evidence="1 2">M50-1</strain>
    </source>
</reference>
<gene>
    <name evidence="1" type="ORF">EYB53_003365</name>
</gene>
<sequence length="277" mass="32946">MTEAPFEHLILTRFNVRIGQWIQQPPDEAWLAHRFELFERFCLPSLQAQTCQHFRWLVLFDAETPEPFRARIAAYAAWSNFQPIYMQHFTIESLLAVVKPYVQTPYLITTRLDNDDALSRRFVEQLQSQFAFQAFEFINFADGYTLDLQRRRLFIRNYTSNSFISLIERADNPRTVLCHNHTFLSEIGPIKNLRTDPMWLQLVHQRNLGNEVAIWPRASMTRLRDDFVLPDPTLYERQANERWMPITNVFSRTYRFVRAIAREVRDRVASRPTRGQS</sequence>
<dbReference type="EMBL" id="SIJK02000004">
    <property type="protein sequence ID" value="MBP1464743.1"/>
    <property type="molecule type" value="Genomic_DNA"/>
</dbReference>
<proteinExistence type="predicted"/>
<dbReference type="RefSeq" id="WP_135476755.1">
    <property type="nucleotide sequence ID" value="NZ_SIJK02000004.1"/>
</dbReference>
<accession>A0ABS4D5P6</accession>
<dbReference type="InterPro" id="IPR021466">
    <property type="entry name" value="Put_rhamnosyl_transferase"/>
</dbReference>
<dbReference type="Proteomes" id="UP001193081">
    <property type="component" value="Unassembled WGS sequence"/>
</dbReference>
<keyword evidence="2" id="KW-1185">Reference proteome</keyword>
<protein>
    <recommendedName>
        <fullName evidence="3">Rhamnosyl transferase</fullName>
    </recommendedName>
</protein>
<comment type="caution">
    <text evidence="1">The sequence shown here is derived from an EMBL/GenBank/DDBJ whole genome shotgun (WGS) entry which is preliminary data.</text>
</comment>
<dbReference type="Pfam" id="PF11316">
    <property type="entry name" value="Rhamno_transf"/>
    <property type="match status" value="1"/>
</dbReference>
<evidence type="ECO:0000313" key="1">
    <source>
        <dbReference type="EMBL" id="MBP1464743.1"/>
    </source>
</evidence>
<organism evidence="1 2">
    <name type="scientific">Candidatus Chloroploca mongolica</name>
    <dbReference type="NCBI Taxonomy" id="2528176"/>
    <lineage>
        <taxon>Bacteria</taxon>
        <taxon>Bacillati</taxon>
        <taxon>Chloroflexota</taxon>
        <taxon>Chloroflexia</taxon>
        <taxon>Chloroflexales</taxon>
        <taxon>Chloroflexineae</taxon>
        <taxon>Oscillochloridaceae</taxon>
        <taxon>Candidatus Chloroploca</taxon>
    </lineage>
</organism>
<evidence type="ECO:0000313" key="2">
    <source>
        <dbReference type="Proteomes" id="UP001193081"/>
    </source>
</evidence>